<protein>
    <submittedName>
        <fullName evidence="2">Uncharacterized protein</fullName>
    </submittedName>
</protein>
<gene>
    <name evidence="2" type="ORF">AXG93_4093s1000</name>
</gene>
<reference evidence="2" key="1">
    <citation type="submission" date="2016-03" db="EMBL/GenBank/DDBJ databases">
        <title>Mechanisms controlling the formation of the plant cell surface in tip-growing cells are functionally conserved among land plants.</title>
        <authorList>
            <person name="Honkanen S."/>
            <person name="Jones V.A."/>
            <person name="Morieri G."/>
            <person name="Champion C."/>
            <person name="Hetherington A.J."/>
            <person name="Kelly S."/>
            <person name="Saint-Marcoux D."/>
            <person name="Proust H."/>
            <person name="Prescott H."/>
            <person name="Dolan L."/>
        </authorList>
    </citation>
    <scope>NUCLEOTIDE SEQUENCE [LARGE SCALE GENOMIC DNA]</scope>
    <source>
        <tissue evidence="2">Whole gametophyte</tissue>
    </source>
</reference>
<sequence length="123" mass="13584">MRLRHKQKEASSAQTPPKDLSLKTYKPFAASTFVIGKNNLVILFDFGRTPSALSSFALTPSALAPPSSIGFAFGLRKAFASRILLRWKNAPSEEKEKTKESAEVRTFAASAFGGRRLWRSAHQ</sequence>
<keyword evidence="3" id="KW-1185">Reference proteome</keyword>
<accession>A0A176VQY2</accession>
<evidence type="ECO:0000313" key="3">
    <source>
        <dbReference type="Proteomes" id="UP000077202"/>
    </source>
</evidence>
<dbReference type="Proteomes" id="UP000077202">
    <property type="component" value="Unassembled WGS sequence"/>
</dbReference>
<organism evidence="2 3">
    <name type="scientific">Marchantia polymorpha subsp. ruderalis</name>
    <dbReference type="NCBI Taxonomy" id="1480154"/>
    <lineage>
        <taxon>Eukaryota</taxon>
        <taxon>Viridiplantae</taxon>
        <taxon>Streptophyta</taxon>
        <taxon>Embryophyta</taxon>
        <taxon>Marchantiophyta</taxon>
        <taxon>Marchantiopsida</taxon>
        <taxon>Marchantiidae</taxon>
        <taxon>Marchantiales</taxon>
        <taxon>Marchantiaceae</taxon>
        <taxon>Marchantia</taxon>
    </lineage>
</organism>
<dbReference type="EMBL" id="LVLJ01002873">
    <property type="protein sequence ID" value="OAE23324.1"/>
    <property type="molecule type" value="Genomic_DNA"/>
</dbReference>
<name>A0A176VQY2_MARPO</name>
<proteinExistence type="predicted"/>
<feature type="region of interest" description="Disordered" evidence="1">
    <location>
        <begin position="1"/>
        <end position="21"/>
    </location>
</feature>
<dbReference type="AlphaFoldDB" id="A0A176VQY2"/>
<evidence type="ECO:0000256" key="1">
    <source>
        <dbReference type="SAM" id="MobiDB-lite"/>
    </source>
</evidence>
<comment type="caution">
    <text evidence="2">The sequence shown here is derived from an EMBL/GenBank/DDBJ whole genome shotgun (WGS) entry which is preliminary data.</text>
</comment>
<evidence type="ECO:0000313" key="2">
    <source>
        <dbReference type="EMBL" id="OAE23324.1"/>
    </source>
</evidence>